<feature type="compositionally biased region" description="Polar residues" evidence="10">
    <location>
        <begin position="103"/>
        <end position="125"/>
    </location>
</feature>
<evidence type="ECO:0000256" key="8">
    <source>
        <dbReference type="PROSITE-ProRule" id="PRU00221"/>
    </source>
</evidence>
<comment type="similarity">
    <text evidence="2">Belongs to the WD repeat EMAP family.</text>
</comment>
<dbReference type="PANTHER" id="PTHR13720:SF50">
    <property type="entry name" value="ECHINODERM MICROTUBULE-ASSOCIATED PROTEIN-LIKE 2"/>
    <property type="match status" value="1"/>
</dbReference>
<dbReference type="InterPro" id="IPR005108">
    <property type="entry name" value="HELP"/>
</dbReference>
<evidence type="ECO:0000256" key="2">
    <source>
        <dbReference type="ARBA" id="ARBA00006489"/>
    </source>
</evidence>
<dbReference type="GO" id="GO:0072686">
    <property type="term" value="C:mitotic spindle"/>
    <property type="evidence" value="ECO:0007669"/>
    <property type="project" value="TreeGrafter"/>
</dbReference>
<evidence type="ECO:0000259" key="11">
    <source>
        <dbReference type="Pfam" id="PF23409"/>
    </source>
</evidence>
<dbReference type="InterPro" id="IPR015943">
    <property type="entry name" value="WD40/YVTN_repeat-like_dom_sf"/>
</dbReference>
<evidence type="ECO:0000256" key="1">
    <source>
        <dbReference type="ARBA" id="ARBA00004245"/>
    </source>
</evidence>
<dbReference type="PANTHER" id="PTHR13720">
    <property type="entry name" value="WD-40 REPEAT PROTEIN"/>
    <property type="match status" value="1"/>
</dbReference>
<evidence type="ECO:0000256" key="7">
    <source>
        <dbReference type="ARBA" id="ARBA00023212"/>
    </source>
</evidence>
<accession>A0AA89BWY8</accession>
<gene>
    <name evidence="13" type="ORF">FSP39_019600</name>
</gene>
<dbReference type="InterPro" id="IPR050630">
    <property type="entry name" value="WD_repeat_EMAP"/>
</dbReference>
<dbReference type="CDD" id="cd21931">
    <property type="entry name" value="TD_EMAP-like"/>
    <property type="match status" value="1"/>
</dbReference>
<feature type="compositionally biased region" description="Low complexity" evidence="10">
    <location>
        <begin position="126"/>
        <end position="137"/>
    </location>
</feature>
<evidence type="ECO:0000256" key="5">
    <source>
        <dbReference type="ARBA" id="ARBA00022701"/>
    </source>
</evidence>
<comment type="caution">
    <text evidence="13">The sequence shown here is derived from an EMBL/GenBank/DDBJ whole genome shotgun (WGS) entry which is preliminary data.</text>
</comment>
<dbReference type="GO" id="GO:0000226">
    <property type="term" value="P:microtubule cytoskeleton organization"/>
    <property type="evidence" value="ECO:0007669"/>
    <property type="project" value="TreeGrafter"/>
</dbReference>
<dbReference type="InterPro" id="IPR001680">
    <property type="entry name" value="WD40_rpt"/>
</dbReference>
<feature type="repeat" description="WD" evidence="8">
    <location>
        <begin position="455"/>
        <end position="487"/>
    </location>
</feature>
<dbReference type="InterPro" id="IPR049813">
    <property type="entry name" value="Elp-1-like_TD"/>
</dbReference>
<feature type="repeat" description="WD" evidence="8">
    <location>
        <begin position="541"/>
        <end position="573"/>
    </location>
</feature>
<feature type="domain" description="EML-like first beta-propeller" evidence="11">
    <location>
        <begin position="244"/>
        <end position="531"/>
    </location>
</feature>
<evidence type="ECO:0000256" key="4">
    <source>
        <dbReference type="ARBA" id="ARBA00022574"/>
    </source>
</evidence>
<evidence type="ECO:0000256" key="10">
    <source>
        <dbReference type="SAM" id="MobiDB-lite"/>
    </source>
</evidence>
<dbReference type="SMART" id="SM00320">
    <property type="entry name" value="WD40"/>
    <property type="match status" value="9"/>
</dbReference>
<dbReference type="PROSITE" id="PS50082">
    <property type="entry name" value="WD_REPEATS_2"/>
    <property type="match status" value="4"/>
</dbReference>
<evidence type="ECO:0000256" key="6">
    <source>
        <dbReference type="ARBA" id="ARBA00022737"/>
    </source>
</evidence>
<feature type="repeat" description="WD" evidence="8">
    <location>
        <begin position="782"/>
        <end position="817"/>
    </location>
</feature>
<organism evidence="13 14">
    <name type="scientific">Pinctada imbricata</name>
    <name type="common">Atlantic pearl-oyster</name>
    <name type="synonym">Pinctada martensii</name>
    <dbReference type="NCBI Taxonomy" id="66713"/>
    <lineage>
        <taxon>Eukaryota</taxon>
        <taxon>Metazoa</taxon>
        <taxon>Spiralia</taxon>
        <taxon>Lophotrochozoa</taxon>
        <taxon>Mollusca</taxon>
        <taxon>Bivalvia</taxon>
        <taxon>Autobranchia</taxon>
        <taxon>Pteriomorphia</taxon>
        <taxon>Pterioida</taxon>
        <taxon>Pterioidea</taxon>
        <taxon>Pteriidae</taxon>
        <taxon>Pinctada</taxon>
    </lineage>
</organism>
<evidence type="ECO:0000313" key="13">
    <source>
        <dbReference type="EMBL" id="KAK3093743.1"/>
    </source>
</evidence>
<dbReference type="InterPro" id="IPR055442">
    <property type="entry name" value="Beta-prop_EML-like_2nd"/>
</dbReference>
<sequence>MNGDIAEGDQDVFPSENGDDVNKDGLLSQDHAELCERVSYLEKKVRQQEDEIVCLKSALADVIRRLGQAEAGRAQTALLPNRPAFKTPRKSGSDRKSHLNPLENANLTPHRSSTPPTSHRVNSPRSSTTMKKWSSMSNTIEHHGNSHSSSAVSVRDPEWKQEDGYLKIYLRGRAVNLYAPSTLPETFDTDMKRTADPPNEKLQLEWVYGYRGRDCRSNLYYLPTGETVYFSAAVVVLHNLEENTQRHYTGHTDDVKCIAIHPDHTRVASGQVAGHDSKEGKRRAGKKDIPEEDKDHWPHVRIWDSISLNTLHVVGIGDFDRAVCCISFSKKDLGNHMVVVDEANEHVMSVWDVSKSSAKPKKITQTKSSTEPVLAAEFHPLDDNQIVTCGKGQITFWNLENGSLSKKTGIFDKHDKPKYVLCVAFAENGDVISGDSNGAIFVWSKGNNRISQAVTGAHEGGIFSICVMKDGSIITGGGKDRKIVKWDASYKRQGIETEFEIPEVYGGVRMLSQGHGGMVLVGTTRNCILKGSVDLEIEPVVQGHMDELWGVSSHPGQHQFLTVGSDKKVFLWDSMTRTVVWNKEIGDPAHCCCFHPKGDIAAIGTETGRWFVIDLSIHEIVCSHTDGNEQIECIEFSPAGDYLAVGSRDNFIYVYEVSPDGKKYTKAGRCQGHSSFITHIDWSKDGTALVSNSGDYEVLYWKVPSCKQETSAASLRDMEWATGNCTLCFNAAGIWPDGADGTDVNNCARSHKCNLIASADDFGKVNLYKYPCCQPKAKKNSYGGHSSHVTNASFLYDDSRLITTGGRDMAIMQWQVL</sequence>
<keyword evidence="7" id="KW-0206">Cytoskeleton</keyword>
<dbReference type="GO" id="GO:0005874">
    <property type="term" value="C:microtubule"/>
    <property type="evidence" value="ECO:0007669"/>
    <property type="project" value="UniProtKB-KW"/>
</dbReference>
<keyword evidence="4 8" id="KW-0853">WD repeat</keyword>
<feature type="coiled-coil region" evidence="9">
    <location>
        <begin position="31"/>
        <end position="65"/>
    </location>
</feature>
<feature type="domain" description="EML-like second beta-propeller" evidence="12">
    <location>
        <begin position="548"/>
        <end position="816"/>
    </location>
</feature>
<dbReference type="Pfam" id="PF03451">
    <property type="entry name" value="HELP"/>
    <property type="match status" value="1"/>
</dbReference>
<feature type="region of interest" description="Disordered" evidence="10">
    <location>
        <begin position="1"/>
        <end position="25"/>
    </location>
</feature>
<keyword evidence="14" id="KW-1185">Reference proteome</keyword>
<dbReference type="Pfam" id="PF23409">
    <property type="entry name" value="Beta-prop_EML"/>
    <property type="match status" value="1"/>
</dbReference>
<dbReference type="FunFam" id="2.130.10.10:FF:000005">
    <property type="entry name" value="Putative echinoderm microtubule-associated protein-like 1"/>
    <property type="match status" value="1"/>
</dbReference>
<dbReference type="Gene3D" id="2.130.10.10">
    <property type="entry name" value="YVTN repeat-like/Quinoprotein amine dehydrogenase"/>
    <property type="match status" value="2"/>
</dbReference>
<protein>
    <submittedName>
        <fullName evidence="13">Uncharacterized protein</fullName>
    </submittedName>
</protein>
<dbReference type="SUPFAM" id="SSF50960">
    <property type="entry name" value="TolB, C-terminal domain"/>
    <property type="match status" value="1"/>
</dbReference>
<dbReference type="AlphaFoldDB" id="A0AA89BWY8"/>
<dbReference type="Pfam" id="PF23414">
    <property type="entry name" value="Beta-prop_EML_2"/>
    <property type="match status" value="1"/>
</dbReference>
<keyword evidence="3" id="KW-0963">Cytoplasm</keyword>
<name>A0AA89BWY8_PINIB</name>
<evidence type="ECO:0000256" key="9">
    <source>
        <dbReference type="SAM" id="Coils"/>
    </source>
</evidence>
<feature type="region of interest" description="Disordered" evidence="10">
    <location>
        <begin position="268"/>
        <end position="291"/>
    </location>
</feature>
<keyword evidence="5" id="KW-0493">Microtubule</keyword>
<evidence type="ECO:0000313" key="14">
    <source>
        <dbReference type="Proteomes" id="UP001186944"/>
    </source>
</evidence>
<evidence type="ECO:0000256" key="3">
    <source>
        <dbReference type="ARBA" id="ARBA00022490"/>
    </source>
</evidence>
<dbReference type="PROSITE" id="PS50294">
    <property type="entry name" value="WD_REPEATS_REGION"/>
    <property type="match status" value="2"/>
</dbReference>
<dbReference type="SUPFAM" id="SSF50978">
    <property type="entry name" value="WD40 repeat-like"/>
    <property type="match status" value="2"/>
</dbReference>
<evidence type="ECO:0000259" key="12">
    <source>
        <dbReference type="Pfam" id="PF23414"/>
    </source>
</evidence>
<keyword evidence="6" id="KW-0677">Repeat</keyword>
<comment type="subcellular location">
    <subcellularLocation>
        <location evidence="1">Cytoplasm</location>
        <location evidence="1">Cytoskeleton</location>
    </subcellularLocation>
</comment>
<feature type="compositionally biased region" description="Acidic residues" evidence="10">
    <location>
        <begin position="1"/>
        <end position="10"/>
    </location>
</feature>
<feature type="repeat" description="WD" evidence="8">
    <location>
        <begin position="670"/>
        <end position="711"/>
    </location>
</feature>
<proteinExistence type="inferred from homology"/>
<dbReference type="Proteomes" id="UP001186944">
    <property type="component" value="Unassembled WGS sequence"/>
</dbReference>
<reference evidence="13" key="1">
    <citation type="submission" date="2019-08" db="EMBL/GenBank/DDBJ databases">
        <title>The improved chromosome-level genome for the pearl oyster Pinctada fucata martensii using PacBio sequencing and Hi-C.</title>
        <authorList>
            <person name="Zheng Z."/>
        </authorList>
    </citation>
    <scope>NUCLEOTIDE SEQUENCE</scope>
    <source>
        <strain evidence="13">ZZ-2019</strain>
        <tissue evidence="13">Adductor muscle</tissue>
    </source>
</reference>
<dbReference type="EMBL" id="VSWD01000009">
    <property type="protein sequence ID" value="KAK3093743.1"/>
    <property type="molecule type" value="Genomic_DNA"/>
</dbReference>
<dbReference type="GO" id="GO:0008017">
    <property type="term" value="F:microtubule binding"/>
    <property type="evidence" value="ECO:0007669"/>
    <property type="project" value="TreeGrafter"/>
</dbReference>
<dbReference type="InterPro" id="IPR055439">
    <property type="entry name" value="Beta-prop_EML_1st"/>
</dbReference>
<keyword evidence="9" id="KW-0175">Coiled coil</keyword>
<feature type="region of interest" description="Disordered" evidence="10">
    <location>
        <begin position="74"/>
        <end position="155"/>
    </location>
</feature>
<dbReference type="InterPro" id="IPR036322">
    <property type="entry name" value="WD40_repeat_dom_sf"/>
</dbReference>